<protein>
    <submittedName>
        <fullName evidence="4">Cyclic nucleotide-binding domain-containing protein</fullName>
    </submittedName>
</protein>
<sequence length="228" mass="24696">MSLFDAYSADALGYLAAALVFLTFVMKRMASLRIIAIASNVAFILYAVSVGLTPILILHGLLLPLNIARLYQFMKVVRAASAIDGQNSGEETFGWLIRVAKRRKLPAGTTIFRKGDKGRSVFIVIDGEVFLPEIGVTLSRGALLGEISMFSSDGLRTVSAEAKGAVELGELTERRMRELYLDSPSFAYSLIRLITARLQANAQVPNAEGQQVGGADPERSARIETGMP</sequence>
<dbReference type="CDD" id="cd00038">
    <property type="entry name" value="CAP_ED"/>
    <property type="match status" value="1"/>
</dbReference>
<evidence type="ECO:0000259" key="3">
    <source>
        <dbReference type="PROSITE" id="PS50042"/>
    </source>
</evidence>
<feature type="region of interest" description="Disordered" evidence="1">
    <location>
        <begin position="205"/>
        <end position="228"/>
    </location>
</feature>
<organism evidence="4 5">
    <name type="scientific">Rhodobacter flavimaris</name>
    <dbReference type="NCBI Taxonomy" id="2907145"/>
    <lineage>
        <taxon>Bacteria</taxon>
        <taxon>Pseudomonadati</taxon>
        <taxon>Pseudomonadota</taxon>
        <taxon>Alphaproteobacteria</taxon>
        <taxon>Rhodobacterales</taxon>
        <taxon>Rhodobacter group</taxon>
        <taxon>Rhodobacter</taxon>
    </lineage>
</organism>
<dbReference type="PROSITE" id="PS50042">
    <property type="entry name" value="CNMP_BINDING_3"/>
    <property type="match status" value="1"/>
</dbReference>
<reference evidence="4 5" key="1">
    <citation type="submission" date="2021-12" db="EMBL/GenBank/DDBJ databases">
        <title>Sinirhodobacter sp. WL0062 is a bacterium isolated from seawater.</title>
        <authorList>
            <person name="Wang L."/>
            <person name="He W."/>
            <person name="Zhang D.-F."/>
        </authorList>
    </citation>
    <scope>NUCLEOTIDE SEQUENCE [LARGE SCALE GENOMIC DNA]</scope>
    <source>
        <strain evidence="4 5">WL0062</strain>
    </source>
</reference>
<gene>
    <name evidence="4" type="ORF">LZA78_02435</name>
</gene>
<dbReference type="InterPro" id="IPR014710">
    <property type="entry name" value="RmlC-like_jellyroll"/>
</dbReference>
<dbReference type="Gene3D" id="2.60.120.10">
    <property type="entry name" value="Jelly Rolls"/>
    <property type="match status" value="1"/>
</dbReference>
<dbReference type="InterPro" id="IPR018490">
    <property type="entry name" value="cNMP-bd_dom_sf"/>
</dbReference>
<keyword evidence="5" id="KW-1185">Reference proteome</keyword>
<accession>A0ABS8YV14</accession>
<dbReference type="Proteomes" id="UP001521181">
    <property type="component" value="Unassembled WGS sequence"/>
</dbReference>
<dbReference type="RefSeq" id="WP_233675352.1">
    <property type="nucleotide sequence ID" value="NZ_JAJUOS010000001.1"/>
</dbReference>
<evidence type="ECO:0000256" key="2">
    <source>
        <dbReference type="SAM" id="Phobius"/>
    </source>
</evidence>
<dbReference type="EMBL" id="JAJUOS010000001">
    <property type="protein sequence ID" value="MCE5972349.1"/>
    <property type="molecule type" value="Genomic_DNA"/>
</dbReference>
<keyword evidence="2" id="KW-1133">Transmembrane helix</keyword>
<feature type="transmembrane region" description="Helical" evidence="2">
    <location>
        <begin position="6"/>
        <end position="25"/>
    </location>
</feature>
<dbReference type="InterPro" id="IPR000595">
    <property type="entry name" value="cNMP-bd_dom"/>
</dbReference>
<comment type="caution">
    <text evidence="4">The sequence shown here is derived from an EMBL/GenBank/DDBJ whole genome shotgun (WGS) entry which is preliminary data.</text>
</comment>
<feature type="transmembrane region" description="Helical" evidence="2">
    <location>
        <begin position="37"/>
        <end position="62"/>
    </location>
</feature>
<dbReference type="SMART" id="SM00100">
    <property type="entry name" value="cNMP"/>
    <property type="match status" value="1"/>
</dbReference>
<evidence type="ECO:0000313" key="5">
    <source>
        <dbReference type="Proteomes" id="UP001521181"/>
    </source>
</evidence>
<feature type="domain" description="Cyclic nucleotide-binding" evidence="3">
    <location>
        <begin position="96"/>
        <end position="179"/>
    </location>
</feature>
<proteinExistence type="predicted"/>
<dbReference type="SUPFAM" id="SSF51206">
    <property type="entry name" value="cAMP-binding domain-like"/>
    <property type="match status" value="1"/>
</dbReference>
<dbReference type="Pfam" id="PF00027">
    <property type="entry name" value="cNMP_binding"/>
    <property type="match status" value="1"/>
</dbReference>
<evidence type="ECO:0000313" key="4">
    <source>
        <dbReference type="EMBL" id="MCE5972349.1"/>
    </source>
</evidence>
<keyword evidence="2" id="KW-0472">Membrane</keyword>
<keyword evidence="2" id="KW-0812">Transmembrane</keyword>
<evidence type="ECO:0000256" key="1">
    <source>
        <dbReference type="SAM" id="MobiDB-lite"/>
    </source>
</evidence>
<name>A0ABS8YV14_9RHOB</name>